<keyword evidence="2" id="KW-1185">Reference proteome</keyword>
<name>A0ACC2LEM4_PERAE</name>
<gene>
    <name evidence="1" type="ORF">MRB53_025222</name>
</gene>
<sequence>MLTIPSINDSYVVITVGIEDQKSGGGDLNLKVESPSTIVVFVMPSSSGHAFEYRVILDDCEVKIVAIWLEAELRLSGIRQPYFLQALQTARHLSGHFKRSKNTIAELKSEVNSEEAKDVKYDDNSDGRIVLDGAETLMI</sequence>
<evidence type="ECO:0000313" key="1">
    <source>
        <dbReference type="EMBL" id="KAJ8631886.1"/>
    </source>
</evidence>
<proteinExistence type="predicted"/>
<reference evidence="1 2" key="1">
    <citation type="journal article" date="2022" name="Hortic Res">
        <title>A haplotype resolved chromosomal level avocado genome allows analysis of novel avocado genes.</title>
        <authorList>
            <person name="Nath O."/>
            <person name="Fletcher S.J."/>
            <person name="Hayward A."/>
            <person name="Shaw L.M."/>
            <person name="Masouleh A.K."/>
            <person name="Furtado A."/>
            <person name="Henry R.J."/>
            <person name="Mitter N."/>
        </authorList>
    </citation>
    <scope>NUCLEOTIDE SEQUENCE [LARGE SCALE GENOMIC DNA]</scope>
    <source>
        <strain evidence="2">cv. Hass</strain>
    </source>
</reference>
<organism evidence="1 2">
    <name type="scientific">Persea americana</name>
    <name type="common">Avocado</name>
    <dbReference type="NCBI Taxonomy" id="3435"/>
    <lineage>
        <taxon>Eukaryota</taxon>
        <taxon>Viridiplantae</taxon>
        <taxon>Streptophyta</taxon>
        <taxon>Embryophyta</taxon>
        <taxon>Tracheophyta</taxon>
        <taxon>Spermatophyta</taxon>
        <taxon>Magnoliopsida</taxon>
        <taxon>Magnoliidae</taxon>
        <taxon>Laurales</taxon>
        <taxon>Lauraceae</taxon>
        <taxon>Persea</taxon>
    </lineage>
</organism>
<evidence type="ECO:0000313" key="2">
    <source>
        <dbReference type="Proteomes" id="UP001234297"/>
    </source>
</evidence>
<comment type="caution">
    <text evidence="1">The sequence shown here is derived from an EMBL/GenBank/DDBJ whole genome shotgun (WGS) entry which is preliminary data.</text>
</comment>
<protein>
    <submittedName>
        <fullName evidence="1">Uncharacterized protein</fullName>
    </submittedName>
</protein>
<dbReference type="Proteomes" id="UP001234297">
    <property type="component" value="Chromosome 8"/>
</dbReference>
<dbReference type="EMBL" id="CM056816">
    <property type="protein sequence ID" value="KAJ8631886.1"/>
    <property type="molecule type" value="Genomic_DNA"/>
</dbReference>
<accession>A0ACC2LEM4</accession>